<dbReference type="PRINTS" id="PR00368">
    <property type="entry name" value="FADPNR"/>
</dbReference>
<protein>
    <recommendedName>
        <fullName evidence="3">Dehydrogenase</fullName>
    </recommendedName>
</protein>
<dbReference type="EMBL" id="BDMD01000051">
    <property type="protein sequence ID" value="GBF09289.1"/>
    <property type="molecule type" value="Genomic_DNA"/>
</dbReference>
<evidence type="ECO:0000313" key="2">
    <source>
        <dbReference type="Proteomes" id="UP000291213"/>
    </source>
</evidence>
<dbReference type="PANTHER" id="PTHR42685:SF20">
    <property type="entry name" value="HYDROGENASE, PUTATIVE-RELATED"/>
    <property type="match status" value="1"/>
</dbReference>
<reference evidence="1 2" key="1">
    <citation type="submission" date="2017-02" db="EMBL/GenBank/DDBJ databases">
        <title>isolation and characterization of a novel temperate virus Aeropyrum globular virus 1 infecting hyperthermophilic archaeon Aeropyrum.</title>
        <authorList>
            <person name="Yumiya M."/>
            <person name="Yoshida T."/>
            <person name="Sako Y."/>
        </authorList>
    </citation>
    <scope>NUCLEOTIDE SEQUENCE [LARGE SCALE GENOMIC DNA]</scope>
    <source>
        <strain evidence="1 2">YK1-12-2013</strain>
    </source>
</reference>
<accession>A0A401HAE9</accession>
<comment type="caution">
    <text evidence="1">The sequence shown here is derived from an EMBL/GenBank/DDBJ whole genome shotgun (WGS) entry which is preliminary data.</text>
</comment>
<name>A0A401HAE9_AERPX</name>
<dbReference type="AlphaFoldDB" id="A0A401HAE9"/>
<dbReference type="Gene3D" id="3.50.50.60">
    <property type="entry name" value="FAD/NAD(P)-binding domain"/>
    <property type="match status" value="2"/>
</dbReference>
<evidence type="ECO:0000313" key="1">
    <source>
        <dbReference type="EMBL" id="GBF09289.1"/>
    </source>
</evidence>
<dbReference type="Proteomes" id="UP000291213">
    <property type="component" value="Unassembled WGS sequence"/>
</dbReference>
<dbReference type="SUPFAM" id="SSF51905">
    <property type="entry name" value="FAD/NAD(P)-binding domain"/>
    <property type="match status" value="1"/>
</dbReference>
<sequence>MVVRSLSIVGLGPAGAGAAAAASRLGVKPVIYEAMEKPGLKPCGRGLPIVDGGLPVSIPRDSILRRIRGARMYVDGEFLFEMKGFLDGYIVDKTVMLEAIAVEAGGEIHYRAKYKPGSSTVRLPGGGEARVEQGVFAGGHPYYGGAKIAAVQWIMKTGPRSDPVGDMLEIHFDTELLGYAYIFPKEEGFIEVGIGGFATPRELRERLESFIHARSDLRELERVKLEGARIAIGGLDLGVVDGLVKAGEAAGFVLPLTGEGIRPSLISGYEAASALIEGGSPLEKLRSLPIARAVSMQKRILDLVAGMRVEERRILLKSLTPRAHAEIALGMFRKHVLLKELARSPRALSLLGLVTRLI</sequence>
<proteinExistence type="predicted"/>
<dbReference type="PANTHER" id="PTHR42685">
    <property type="entry name" value="GERANYLGERANYL DIPHOSPHATE REDUCTASE"/>
    <property type="match status" value="1"/>
</dbReference>
<organism evidence="1 2">
    <name type="scientific">Aeropyrum pernix</name>
    <dbReference type="NCBI Taxonomy" id="56636"/>
    <lineage>
        <taxon>Archaea</taxon>
        <taxon>Thermoproteota</taxon>
        <taxon>Thermoprotei</taxon>
        <taxon>Desulfurococcales</taxon>
        <taxon>Desulfurococcaceae</taxon>
        <taxon>Aeropyrum</taxon>
    </lineage>
</organism>
<gene>
    <name evidence="1" type="ORF">apy_10140</name>
</gene>
<dbReference type="InterPro" id="IPR050407">
    <property type="entry name" value="Geranylgeranyl_reductase"/>
</dbReference>
<evidence type="ECO:0008006" key="3">
    <source>
        <dbReference type="Google" id="ProtNLM"/>
    </source>
</evidence>
<dbReference type="InterPro" id="IPR036188">
    <property type="entry name" value="FAD/NAD-bd_sf"/>
</dbReference>